<dbReference type="InterPro" id="IPR016166">
    <property type="entry name" value="FAD-bd_PCMH"/>
</dbReference>
<evidence type="ECO:0000256" key="4">
    <source>
        <dbReference type="ARBA" id="ARBA00023002"/>
    </source>
</evidence>
<dbReference type="Gene3D" id="3.30.465.10">
    <property type="match status" value="1"/>
</dbReference>
<sequence>MIPLPLLFAVPFVAAQFSLGTCPTVSSSGCEAACNILSETLGSSVHFPANNSNFIVWDAKQQEVVSACRVTPTTSEQVSQILPVLTGNWCRFAVKSGGHARNADDSVSAGGVTIDLVEMKSVELLEDNTKAIVGAGHTLGSLYTSLEAHSLMCVGGRVFDVGTGGYLLGGGLSNWAPVYGFGTDNVFEFELVLPNGTLTKVNDVSQPDLYFALRGGMNNFGIVTKFTVRVFPQGPFMYGNVMGPLLDSRDAVTEEAFKLTTEWKNDTKMSFSYGYRYNASMDQFSLYFTETYTDPIMEPEPFRGLNAIPGANRSGLRIDVASSFAADGARGRPLGARNLYATMTYYPSAELDRGIQDIYGEEVRSVRDATGLSPNLIIQPVFEAQIRSCKERGGNALGIEADGPLSIALLTIGWSQQKDDSSIYALAKRWVDRTKALTVAAGKDHPWLYINYASQQQDPFAGYGEKNLARLRKVHQDVDPMGIFGSVGLCRGYFKLL</sequence>
<dbReference type="OrthoDB" id="2151789at2759"/>
<dbReference type="PANTHER" id="PTHR42973:SF54">
    <property type="entry name" value="FAD-BINDING PCMH-TYPE DOMAIN-CONTAINING PROTEIN"/>
    <property type="match status" value="1"/>
</dbReference>
<evidence type="ECO:0000256" key="3">
    <source>
        <dbReference type="ARBA" id="ARBA00022827"/>
    </source>
</evidence>
<gene>
    <name evidence="7" type="ORF">HYFRA_00011425</name>
</gene>
<dbReference type="InterPro" id="IPR036318">
    <property type="entry name" value="FAD-bd_PCMH-like_sf"/>
</dbReference>
<evidence type="ECO:0000256" key="1">
    <source>
        <dbReference type="ARBA" id="ARBA00005466"/>
    </source>
</evidence>
<keyword evidence="5" id="KW-0732">Signal</keyword>
<keyword evidence="8" id="KW-1185">Reference proteome</keyword>
<evidence type="ECO:0000313" key="7">
    <source>
        <dbReference type="EMBL" id="CAG8957444.1"/>
    </source>
</evidence>
<dbReference type="AlphaFoldDB" id="A0A9N9L1L9"/>
<protein>
    <recommendedName>
        <fullName evidence="6">FAD-binding PCMH-type domain-containing protein</fullName>
    </recommendedName>
</protein>
<dbReference type="PROSITE" id="PS51387">
    <property type="entry name" value="FAD_PCMH"/>
    <property type="match status" value="1"/>
</dbReference>
<organism evidence="7 8">
    <name type="scientific">Hymenoscyphus fraxineus</name>
    <dbReference type="NCBI Taxonomy" id="746836"/>
    <lineage>
        <taxon>Eukaryota</taxon>
        <taxon>Fungi</taxon>
        <taxon>Dikarya</taxon>
        <taxon>Ascomycota</taxon>
        <taxon>Pezizomycotina</taxon>
        <taxon>Leotiomycetes</taxon>
        <taxon>Helotiales</taxon>
        <taxon>Helotiaceae</taxon>
        <taxon>Hymenoscyphus</taxon>
    </lineage>
</organism>
<comment type="similarity">
    <text evidence="1">Belongs to the oxygen-dependent FAD-linked oxidoreductase family.</text>
</comment>
<feature type="domain" description="FAD-binding PCMH-type" evidence="6">
    <location>
        <begin position="57"/>
        <end position="233"/>
    </location>
</feature>
<dbReference type="Pfam" id="PF01565">
    <property type="entry name" value="FAD_binding_4"/>
    <property type="match status" value="1"/>
</dbReference>
<evidence type="ECO:0000313" key="8">
    <source>
        <dbReference type="Proteomes" id="UP000696280"/>
    </source>
</evidence>
<dbReference type="Proteomes" id="UP000696280">
    <property type="component" value="Unassembled WGS sequence"/>
</dbReference>
<comment type="caution">
    <text evidence="7">The sequence shown here is derived from an EMBL/GenBank/DDBJ whole genome shotgun (WGS) entry which is preliminary data.</text>
</comment>
<dbReference type="InterPro" id="IPR050416">
    <property type="entry name" value="FAD-linked_Oxidoreductase"/>
</dbReference>
<name>A0A9N9L1L9_9HELO</name>
<evidence type="ECO:0000256" key="5">
    <source>
        <dbReference type="SAM" id="SignalP"/>
    </source>
</evidence>
<feature type="signal peptide" evidence="5">
    <location>
        <begin position="1"/>
        <end position="15"/>
    </location>
</feature>
<dbReference type="SUPFAM" id="SSF56176">
    <property type="entry name" value="FAD-binding/transporter-associated domain-like"/>
    <property type="match status" value="1"/>
</dbReference>
<dbReference type="InterPro" id="IPR016169">
    <property type="entry name" value="FAD-bd_PCMH_sub2"/>
</dbReference>
<proteinExistence type="inferred from homology"/>
<accession>A0A9N9L1L9</accession>
<feature type="chain" id="PRO_5040437501" description="FAD-binding PCMH-type domain-containing protein" evidence="5">
    <location>
        <begin position="16"/>
        <end position="497"/>
    </location>
</feature>
<dbReference type="GO" id="GO:0016491">
    <property type="term" value="F:oxidoreductase activity"/>
    <property type="evidence" value="ECO:0007669"/>
    <property type="project" value="UniProtKB-KW"/>
</dbReference>
<keyword evidence="2" id="KW-0285">Flavoprotein</keyword>
<dbReference type="EMBL" id="CAJVRL010000079">
    <property type="protein sequence ID" value="CAG8957444.1"/>
    <property type="molecule type" value="Genomic_DNA"/>
</dbReference>
<reference evidence="7" key="1">
    <citation type="submission" date="2021-07" db="EMBL/GenBank/DDBJ databases">
        <authorList>
            <person name="Durling M."/>
        </authorList>
    </citation>
    <scope>NUCLEOTIDE SEQUENCE</scope>
</reference>
<keyword evidence="4" id="KW-0560">Oxidoreductase</keyword>
<dbReference type="InterPro" id="IPR006094">
    <property type="entry name" value="Oxid_FAD_bind_N"/>
</dbReference>
<dbReference type="GO" id="GO:0071949">
    <property type="term" value="F:FAD binding"/>
    <property type="evidence" value="ECO:0007669"/>
    <property type="project" value="InterPro"/>
</dbReference>
<evidence type="ECO:0000256" key="2">
    <source>
        <dbReference type="ARBA" id="ARBA00022630"/>
    </source>
</evidence>
<evidence type="ECO:0000259" key="6">
    <source>
        <dbReference type="PROSITE" id="PS51387"/>
    </source>
</evidence>
<keyword evidence="3" id="KW-0274">FAD</keyword>
<dbReference type="PANTHER" id="PTHR42973">
    <property type="entry name" value="BINDING OXIDOREDUCTASE, PUTATIVE (AFU_ORTHOLOGUE AFUA_1G17690)-RELATED"/>
    <property type="match status" value="1"/>
</dbReference>